<reference evidence="2" key="1">
    <citation type="submission" date="2022-10" db="EMBL/GenBank/DDBJ databases">
        <title>Tapping the CABI collections for fungal endophytes: first genome assemblies for Collariella, Neodidymelliopsis, Ascochyta clinopodiicola, Didymella pomorum, Didymosphaeria variabile, Neocosmospora piperis and Neocucurbitaria cava.</title>
        <authorList>
            <person name="Hill R."/>
        </authorList>
    </citation>
    <scope>NUCLEOTIDE SEQUENCE</scope>
    <source>
        <strain evidence="2">IMI 356814</strain>
    </source>
</reference>
<feature type="compositionally biased region" description="Polar residues" evidence="1">
    <location>
        <begin position="108"/>
        <end position="119"/>
    </location>
</feature>
<sequence length="496" mass="55931">MPAKKRKRNNKKNDKGRHDKGKDKQVDSVVEQDETEAQLVKLAALSMTSSANPQPATDVKANISLSTSQQQQPKYADGKDLTPNEISFLKQAGLFLSTNPQPGPNAGASGSLTASQRKQMQIDVKQMHADVKQLILDAEKQRVAKLRTEISENPAPATESAPNSSPSTDQQKKKATNNLPRSFLDWRIPPWPSEQSGAPSAFGLFRNGLKELHKCSWRHAKSCPWMMSSRKYWKRILQNMFKQADRAALQEKCFMQADVRDIQEAFHRTEIATHLKWPELELEKGAISFDAVVESGAGDFMRYLLYQNRADLATYAADFEAGCTRVTSKISKVTELYTEVFGNRRYGVWNTMKLMQALNDVENVTNILLKRLQKLQKRALDTTSAGPTSTPNENETISRASQTRELVANNFELPVHHEHRSLALTDDERDSTLRQARVVATHMGLDGYRNTRFVAKFLNLMKELRREGLLPSREEESGEGGGGDRDDDDLRWEDVD</sequence>
<dbReference type="OrthoDB" id="10642583at2759"/>
<feature type="compositionally biased region" description="Polar residues" evidence="1">
    <location>
        <begin position="46"/>
        <end position="55"/>
    </location>
</feature>
<feature type="region of interest" description="Disordered" evidence="1">
    <location>
        <begin position="149"/>
        <end position="179"/>
    </location>
</feature>
<feature type="compositionally biased region" description="Basic and acidic residues" evidence="1">
    <location>
        <begin position="466"/>
        <end position="475"/>
    </location>
</feature>
<dbReference type="EMBL" id="JAPEUY010000004">
    <property type="protein sequence ID" value="KAJ4373970.1"/>
    <property type="molecule type" value="Genomic_DNA"/>
</dbReference>
<dbReference type="Proteomes" id="UP001140560">
    <property type="component" value="Unassembled WGS sequence"/>
</dbReference>
<feature type="region of interest" description="Disordered" evidence="1">
    <location>
        <begin position="466"/>
        <end position="496"/>
    </location>
</feature>
<gene>
    <name evidence="2" type="ORF">N0V83_002709</name>
</gene>
<accession>A0A9W8YC11</accession>
<dbReference type="AlphaFoldDB" id="A0A9W8YC11"/>
<feature type="region of interest" description="Disordered" evidence="1">
    <location>
        <begin position="95"/>
        <end position="119"/>
    </location>
</feature>
<evidence type="ECO:0000313" key="3">
    <source>
        <dbReference type="Proteomes" id="UP001140560"/>
    </source>
</evidence>
<protein>
    <submittedName>
        <fullName evidence="2">Uncharacterized protein</fullName>
    </submittedName>
</protein>
<evidence type="ECO:0000256" key="1">
    <source>
        <dbReference type="SAM" id="MobiDB-lite"/>
    </source>
</evidence>
<feature type="compositionally biased region" description="Basic residues" evidence="1">
    <location>
        <begin position="1"/>
        <end position="10"/>
    </location>
</feature>
<feature type="compositionally biased region" description="Polar residues" evidence="1">
    <location>
        <begin position="381"/>
        <end position="399"/>
    </location>
</feature>
<feature type="region of interest" description="Disordered" evidence="1">
    <location>
        <begin position="46"/>
        <end position="83"/>
    </location>
</feature>
<feature type="compositionally biased region" description="Polar residues" evidence="1">
    <location>
        <begin position="160"/>
        <end position="169"/>
    </location>
</feature>
<feature type="compositionally biased region" description="Basic and acidic residues" evidence="1">
    <location>
        <begin position="11"/>
        <end position="26"/>
    </location>
</feature>
<feature type="compositionally biased region" description="Polar residues" evidence="1">
    <location>
        <begin position="63"/>
        <end position="73"/>
    </location>
</feature>
<keyword evidence="3" id="KW-1185">Reference proteome</keyword>
<comment type="caution">
    <text evidence="2">The sequence shown here is derived from an EMBL/GenBank/DDBJ whole genome shotgun (WGS) entry which is preliminary data.</text>
</comment>
<feature type="region of interest" description="Disordered" evidence="1">
    <location>
        <begin position="1"/>
        <end position="34"/>
    </location>
</feature>
<organism evidence="2 3">
    <name type="scientific">Neocucurbitaria cava</name>
    <dbReference type="NCBI Taxonomy" id="798079"/>
    <lineage>
        <taxon>Eukaryota</taxon>
        <taxon>Fungi</taxon>
        <taxon>Dikarya</taxon>
        <taxon>Ascomycota</taxon>
        <taxon>Pezizomycotina</taxon>
        <taxon>Dothideomycetes</taxon>
        <taxon>Pleosporomycetidae</taxon>
        <taxon>Pleosporales</taxon>
        <taxon>Pleosporineae</taxon>
        <taxon>Cucurbitariaceae</taxon>
        <taxon>Neocucurbitaria</taxon>
    </lineage>
</organism>
<feature type="region of interest" description="Disordered" evidence="1">
    <location>
        <begin position="380"/>
        <end position="399"/>
    </location>
</feature>
<proteinExistence type="predicted"/>
<name>A0A9W8YC11_9PLEO</name>
<feature type="compositionally biased region" description="Acidic residues" evidence="1">
    <location>
        <begin position="485"/>
        <end position="496"/>
    </location>
</feature>
<evidence type="ECO:0000313" key="2">
    <source>
        <dbReference type="EMBL" id="KAJ4373970.1"/>
    </source>
</evidence>